<dbReference type="AlphaFoldDB" id="A0A367Y8A0"/>
<sequence>MSFLSSTPVPTPSPTIDPALVTPGTAGWIVVVLLAVAVALLAIDMLRRVRRVKYREEINEALDAEQAAAEDGDVSPR</sequence>
<protein>
    <submittedName>
        <fullName evidence="2">Uncharacterized protein</fullName>
    </submittedName>
</protein>
<keyword evidence="1" id="KW-0472">Membrane</keyword>
<reference evidence="2 3" key="1">
    <citation type="submission" date="2018-07" db="EMBL/GenBank/DDBJ databases">
        <title>Microbacterium endoborsara sp. nov., a novel actinobacterium isolated from Borszczowia aralocaspica.</title>
        <authorList>
            <person name="An D."/>
        </authorList>
    </citation>
    <scope>NUCLEOTIDE SEQUENCE [LARGE SCALE GENOMIC DNA]</scope>
    <source>
        <strain evidence="2 3">C1.15228</strain>
    </source>
</reference>
<dbReference type="RefSeq" id="WP_114116380.1">
    <property type="nucleotide sequence ID" value="NZ_BMHU01000001.1"/>
</dbReference>
<evidence type="ECO:0000313" key="2">
    <source>
        <dbReference type="EMBL" id="RCK61272.1"/>
    </source>
</evidence>
<gene>
    <name evidence="2" type="ORF">DTO57_01050</name>
</gene>
<name>A0A367Y8A0_9MICO</name>
<keyword evidence="1" id="KW-1133">Transmembrane helix</keyword>
<dbReference type="EMBL" id="QORO01000001">
    <property type="protein sequence ID" value="RCK61272.1"/>
    <property type="molecule type" value="Genomic_DNA"/>
</dbReference>
<dbReference type="Proteomes" id="UP000253508">
    <property type="component" value="Unassembled WGS sequence"/>
</dbReference>
<proteinExistence type="predicted"/>
<keyword evidence="1" id="KW-0812">Transmembrane</keyword>
<feature type="transmembrane region" description="Helical" evidence="1">
    <location>
        <begin position="20"/>
        <end position="43"/>
    </location>
</feature>
<evidence type="ECO:0000313" key="3">
    <source>
        <dbReference type="Proteomes" id="UP000253508"/>
    </source>
</evidence>
<organism evidence="2 3">
    <name type="scientific">Microbacterium sorbitolivorans</name>
    <dbReference type="NCBI Taxonomy" id="1867410"/>
    <lineage>
        <taxon>Bacteria</taxon>
        <taxon>Bacillati</taxon>
        <taxon>Actinomycetota</taxon>
        <taxon>Actinomycetes</taxon>
        <taxon>Micrococcales</taxon>
        <taxon>Microbacteriaceae</taxon>
        <taxon>Microbacterium</taxon>
    </lineage>
</organism>
<keyword evidence="3" id="KW-1185">Reference proteome</keyword>
<accession>A0A367Y8A0</accession>
<evidence type="ECO:0000256" key="1">
    <source>
        <dbReference type="SAM" id="Phobius"/>
    </source>
</evidence>
<comment type="caution">
    <text evidence="2">The sequence shown here is derived from an EMBL/GenBank/DDBJ whole genome shotgun (WGS) entry which is preliminary data.</text>
</comment>